<organism evidence="2 3">
    <name type="scientific">Butyrivibrio proteoclasticus</name>
    <dbReference type="NCBI Taxonomy" id="43305"/>
    <lineage>
        <taxon>Bacteria</taxon>
        <taxon>Bacillati</taxon>
        <taxon>Bacillota</taxon>
        <taxon>Clostridia</taxon>
        <taxon>Lachnospirales</taxon>
        <taxon>Lachnospiraceae</taxon>
        <taxon>Butyrivibrio</taxon>
    </lineage>
</organism>
<dbReference type="InterPro" id="IPR045691">
    <property type="entry name" value="DUF6056"/>
</dbReference>
<sequence length="468" mass="53608">MPEKKNKNIFYILLLTAFLMVAVYEFLTPNMSDDIIYGDAVAKAGNFFDLFEQEYEHYMNHSGRNVAHFILRVFLFMKTKSVFNVVAAAVFTCLSLLMYENIECKRKYDIRLFGLVLLFLWFLDPAMSNTVFWETGACNYLFTGTIAIAYCTYFRRHMRLESKNSISLMIKMFVLGLLAGWCNENTSGGVILFGLILFVDKWLKNNKKCGFIKPWMIAGFIGNFVGFAVMILSPGNFGRAEVAEEEHTGLLALMARFLKIVINIRDNYFILVAAFVVLLIFIYYMSADKKKFLETTKYMRMLAFVALMTAFSLIAVPSSQLRTYYGAGLFMMMAVLNGAGIVANTIFMSGSASDRKGGMSHTMLQTAVSSLVAVWGIVLAFTYIEQGANLARIKREFDERDAYVWQQVETGEIDVYAPMLRPNWENRFSFAYESDLSDDYKNWINVFYAEHYGIDAIWGVDREEWTAY</sequence>
<feature type="transmembrane region" description="Helical" evidence="1">
    <location>
        <begin position="9"/>
        <end position="27"/>
    </location>
</feature>
<feature type="transmembrane region" description="Helical" evidence="1">
    <location>
        <begin position="215"/>
        <end position="233"/>
    </location>
</feature>
<evidence type="ECO:0000256" key="1">
    <source>
        <dbReference type="SAM" id="Phobius"/>
    </source>
</evidence>
<dbReference type="Proteomes" id="UP000182624">
    <property type="component" value="Unassembled WGS sequence"/>
</dbReference>
<dbReference type="OrthoDB" id="1661582at2"/>
<feature type="transmembrane region" description="Helical" evidence="1">
    <location>
        <begin position="133"/>
        <end position="153"/>
    </location>
</feature>
<dbReference type="RefSeq" id="WP_074882748.1">
    <property type="nucleotide sequence ID" value="NZ_FOXO01000001.1"/>
</dbReference>
<feature type="transmembrane region" description="Helical" evidence="1">
    <location>
        <begin position="268"/>
        <end position="286"/>
    </location>
</feature>
<feature type="transmembrane region" description="Helical" evidence="1">
    <location>
        <begin position="110"/>
        <end position="127"/>
    </location>
</feature>
<evidence type="ECO:0008006" key="4">
    <source>
        <dbReference type="Google" id="ProtNLM"/>
    </source>
</evidence>
<keyword evidence="3" id="KW-1185">Reference proteome</keyword>
<proteinExistence type="predicted"/>
<evidence type="ECO:0000313" key="2">
    <source>
        <dbReference type="EMBL" id="SFP35035.1"/>
    </source>
</evidence>
<dbReference type="EMBL" id="FOXO01000001">
    <property type="protein sequence ID" value="SFP35035.1"/>
    <property type="molecule type" value="Genomic_DNA"/>
</dbReference>
<reference evidence="3" key="1">
    <citation type="submission" date="2016-10" db="EMBL/GenBank/DDBJ databases">
        <authorList>
            <person name="Varghese N."/>
            <person name="Submissions S."/>
        </authorList>
    </citation>
    <scope>NUCLEOTIDE SEQUENCE [LARGE SCALE GENOMIC DNA]</scope>
    <source>
        <strain evidence="3">P18</strain>
    </source>
</reference>
<name>A0A1I5PLX2_9FIRM</name>
<accession>A0A1I5PLX2</accession>
<feature type="transmembrane region" description="Helical" evidence="1">
    <location>
        <begin position="324"/>
        <end position="347"/>
    </location>
</feature>
<feature type="transmembrane region" description="Helical" evidence="1">
    <location>
        <begin position="81"/>
        <end position="98"/>
    </location>
</feature>
<gene>
    <name evidence="2" type="ORF">SAMN04487928_10159</name>
</gene>
<keyword evidence="1" id="KW-1133">Transmembrane helix</keyword>
<feature type="transmembrane region" description="Helical" evidence="1">
    <location>
        <begin position="367"/>
        <end position="384"/>
    </location>
</feature>
<feature type="transmembrane region" description="Helical" evidence="1">
    <location>
        <begin position="298"/>
        <end position="318"/>
    </location>
</feature>
<keyword evidence="1" id="KW-0812">Transmembrane</keyword>
<evidence type="ECO:0000313" key="3">
    <source>
        <dbReference type="Proteomes" id="UP000182624"/>
    </source>
</evidence>
<protein>
    <recommendedName>
        <fullName evidence="4">Glycosyltransferase RgtA/B/C/D-like domain-containing protein</fullName>
    </recommendedName>
</protein>
<dbReference type="AlphaFoldDB" id="A0A1I5PLX2"/>
<dbReference type="Pfam" id="PF19528">
    <property type="entry name" value="DUF6056"/>
    <property type="match status" value="1"/>
</dbReference>
<keyword evidence="1" id="KW-0472">Membrane</keyword>